<dbReference type="AlphaFoldDB" id="K8WMB8"/>
<accession>K8WMB8</accession>
<protein>
    <recommendedName>
        <fullName evidence="3">histidine kinase</fullName>
        <ecNumber evidence="3">2.7.13.3</ecNumber>
    </recommendedName>
</protein>
<dbReference type="InterPro" id="IPR038318">
    <property type="entry name" value="KdpD_sf"/>
</dbReference>
<dbReference type="InterPro" id="IPR005467">
    <property type="entry name" value="His_kinase_dom"/>
</dbReference>
<dbReference type="InterPro" id="IPR036890">
    <property type="entry name" value="HATPase_C_sf"/>
</dbReference>
<keyword evidence="5" id="KW-0808">Transferase</keyword>
<dbReference type="Proteomes" id="UP000009336">
    <property type="component" value="Unassembled WGS sequence"/>
</dbReference>
<dbReference type="CDD" id="cd00082">
    <property type="entry name" value="HisKA"/>
    <property type="match status" value="1"/>
</dbReference>
<reference evidence="15 16" key="1">
    <citation type="journal article" date="2012" name="BMC Genomics">
        <title>Comparative genomics of bacteria in the genus Providencia isolated from wild Drosophila melanogaster.</title>
        <authorList>
            <person name="Galac M.R."/>
            <person name="Lazzaro B.P."/>
        </authorList>
    </citation>
    <scope>NUCLEOTIDE SEQUENCE [LARGE SCALE GENOMIC DNA]</scope>
    <source>
        <strain evidence="15 16">DSM 19968</strain>
    </source>
</reference>
<dbReference type="InterPro" id="IPR029016">
    <property type="entry name" value="GAF-like_dom_sf"/>
</dbReference>
<dbReference type="Pfam" id="PF13492">
    <property type="entry name" value="GAF_3"/>
    <property type="match status" value="1"/>
</dbReference>
<dbReference type="FunFam" id="3.40.50.300:FF:000483">
    <property type="entry name" value="Sensor histidine kinase KdpD"/>
    <property type="match status" value="1"/>
</dbReference>
<dbReference type="eggNOG" id="COG2205">
    <property type="taxonomic scope" value="Bacteria"/>
</dbReference>
<keyword evidence="11" id="KW-0902">Two-component regulatory system</keyword>
<dbReference type="Pfam" id="PF02702">
    <property type="entry name" value="KdpD"/>
    <property type="match status" value="1"/>
</dbReference>
<organism evidence="15 16">
    <name type="scientific">Providencia burhodogranariea DSM 19968</name>
    <dbReference type="NCBI Taxonomy" id="1141662"/>
    <lineage>
        <taxon>Bacteria</taxon>
        <taxon>Pseudomonadati</taxon>
        <taxon>Pseudomonadota</taxon>
        <taxon>Gammaproteobacteria</taxon>
        <taxon>Enterobacterales</taxon>
        <taxon>Morganellaceae</taxon>
        <taxon>Providencia</taxon>
    </lineage>
</organism>
<dbReference type="InterPro" id="IPR003594">
    <property type="entry name" value="HATPase_dom"/>
</dbReference>
<dbReference type="Gene3D" id="1.10.287.130">
    <property type="match status" value="1"/>
</dbReference>
<dbReference type="GO" id="GO:0000155">
    <property type="term" value="F:phosphorelay sensor kinase activity"/>
    <property type="evidence" value="ECO:0007669"/>
    <property type="project" value="InterPro"/>
</dbReference>
<evidence type="ECO:0000256" key="5">
    <source>
        <dbReference type="ARBA" id="ARBA00022679"/>
    </source>
</evidence>
<sequence length="907" mass="101874">MDNNDPVRPNPDDLLVKANDCGRGKLKIFFGACAGVGKTYAMLQEAQRLRNQGLDVLVGVVETHEREETAALLEGLTLLAPRRLHNRTRRVQHAFDIDAAIARHPAIILMDELAFSNPTGSRHPKRWQDIEELLDAGIDVLTTINVQHIESLNDVVGSITGIRVRETVPDHIFDAADEIVLVDLPPDDLRQRLKEGKVYIPGQAERAIEHFFRKGNLIALRELALRRTADRVDGQMREFRDGKGLAPVWHTRDGLLLCIGHNRGNEKLVRAAARLAAKLGSVWHAVYVETPKLHGLPEGHRRAILKVLRLAQDLGAETATLSDPSEEKAILRYAREHNLGKILIGRRTKRRKWLIFNLRSSFAERLGELGPDLDLVIVALEEKNYCEKEPEHKPFSEKWRTDVNGFVMAIVMCAVITLFSHTFLLALDKANLVTLYLLGVVLVALFYGRRPSVFAALVNVISFDLFFVQPHFSLAIMDMQYLVTFTVMLIVGVVVGNLTAGMRYQARIARYREQRTRHLYEMTKELSQALTEQDVGKTGYHFINNAFQAKTCLLLLDDNNKLSPLMCEGYSPMQIDQAIAKWSFDKRQPAGAGTDTLPSVPYQLQPITTADQTIAVLAIEPSNIRQLLIPEQQRMLQTFTGLIASALARLQLTKQAETAKLDIEREQLRNSLLAALSHDLKTPLTILFGQTEILMLDLSAENSRYTEQVSKMRQQVLSTSRLVNNLLDMARLQSGGIQLNLEWQSLEEITGSAVRTLDYTLKSHPLSIDIPADLLLYCDANLIERVLINLLENAIKYSDDNTPMGICAKVEGNQVHIEVWDANNAIPDGQEKTIFDKFSRAQKESAIPGVGLGLAICRAIIQLHEGQIWAENNKKGGASFHFILPFKQLPDIEEITDYREPPSNIDH</sequence>
<evidence type="ECO:0000256" key="4">
    <source>
        <dbReference type="ARBA" id="ARBA00022553"/>
    </source>
</evidence>
<keyword evidence="16" id="KW-1185">Reference proteome</keyword>
<dbReference type="InterPro" id="IPR036097">
    <property type="entry name" value="HisK_dim/P_sf"/>
</dbReference>
<evidence type="ECO:0000256" key="13">
    <source>
        <dbReference type="SAM" id="Phobius"/>
    </source>
</evidence>
<dbReference type="EMBL" id="AKKL01000026">
    <property type="protein sequence ID" value="EKT61704.1"/>
    <property type="molecule type" value="Genomic_DNA"/>
</dbReference>
<dbReference type="SUPFAM" id="SSF55781">
    <property type="entry name" value="GAF domain-like"/>
    <property type="match status" value="1"/>
</dbReference>
<feature type="transmembrane region" description="Helical" evidence="13">
    <location>
        <begin position="479"/>
        <end position="500"/>
    </location>
</feature>
<evidence type="ECO:0000256" key="8">
    <source>
        <dbReference type="ARBA" id="ARBA00022777"/>
    </source>
</evidence>
<dbReference type="GO" id="GO:0005524">
    <property type="term" value="F:ATP binding"/>
    <property type="evidence" value="ECO:0007669"/>
    <property type="project" value="UniProtKB-KW"/>
</dbReference>
<evidence type="ECO:0000313" key="16">
    <source>
        <dbReference type="Proteomes" id="UP000009336"/>
    </source>
</evidence>
<dbReference type="EC" id="2.7.13.3" evidence="3"/>
<dbReference type="SMART" id="SM00387">
    <property type="entry name" value="HATPase_c"/>
    <property type="match status" value="1"/>
</dbReference>
<keyword evidence="4" id="KW-0597">Phosphoprotein</keyword>
<comment type="caution">
    <text evidence="15">The sequence shown here is derived from an EMBL/GenBank/DDBJ whole genome shotgun (WGS) entry which is preliminary data.</text>
</comment>
<evidence type="ECO:0000256" key="12">
    <source>
        <dbReference type="ARBA" id="ARBA00023136"/>
    </source>
</evidence>
<evidence type="ECO:0000256" key="2">
    <source>
        <dbReference type="ARBA" id="ARBA00004141"/>
    </source>
</evidence>
<keyword evidence="9" id="KW-0067">ATP-binding</keyword>
<dbReference type="PROSITE" id="PS50109">
    <property type="entry name" value="HIS_KIN"/>
    <property type="match status" value="1"/>
</dbReference>
<name>K8WMB8_9GAMM</name>
<feature type="domain" description="Histidine kinase" evidence="14">
    <location>
        <begin position="675"/>
        <end position="888"/>
    </location>
</feature>
<dbReference type="PANTHER" id="PTHR45569">
    <property type="entry name" value="SENSOR PROTEIN KDPD"/>
    <property type="match status" value="1"/>
</dbReference>
<dbReference type="Pfam" id="PF13493">
    <property type="entry name" value="DUF4118"/>
    <property type="match status" value="1"/>
</dbReference>
<gene>
    <name evidence="15" type="ORF">OOA_10393</name>
</gene>
<dbReference type="Pfam" id="PF02518">
    <property type="entry name" value="HATPase_c"/>
    <property type="match status" value="1"/>
</dbReference>
<dbReference type="Gene3D" id="3.30.565.10">
    <property type="entry name" value="Histidine kinase-like ATPase, C-terminal domain"/>
    <property type="match status" value="1"/>
</dbReference>
<keyword evidence="8" id="KW-0418">Kinase</keyword>
<dbReference type="Gene3D" id="3.40.50.300">
    <property type="entry name" value="P-loop containing nucleotide triphosphate hydrolases"/>
    <property type="match status" value="1"/>
</dbReference>
<dbReference type="InterPro" id="IPR052023">
    <property type="entry name" value="Histidine_kinase_KdpD"/>
</dbReference>
<keyword evidence="6 13" id="KW-0812">Transmembrane</keyword>
<dbReference type="Gene3D" id="1.20.120.620">
    <property type="entry name" value="Backbone structure of the membrane domain of e. Coli histidine kinase receptor kdpd"/>
    <property type="match status" value="1"/>
</dbReference>
<comment type="catalytic activity">
    <reaction evidence="1">
        <text>ATP + protein L-histidine = ADP + protein N-phospho-L-histidine.</text>
        <dbReference type="EC" id="2.7.13.3"/>
    </reaction>
</comment>
<dbReference type="HOGENOM" id="CLU_000445_113_0_6"/>
<dbReference type="SMART" id="SM00388">
    <property type="entry name" value="HisKA"/>
    <property type="match status" value="1"/>
</dbReference>
<comment type="subcellular location">
    <subcellularLocation>
        <location evidence="2">Membrane</location>
        <topology evidence="2">Multi-pass membrane protein</topology>
    </subcellularLocation>
</comment>
<dbReference type="GO" id="GO:0005737">
    <property type="term" value="C:cytoplasm"/>
    <property type="evidence" value="ECO:0007669"/>
    <property type="project" value="UniProtKB-ARBA"/>
</dbReference>
<dbReference type="STRING" id="1141662.OOA_10393"/>
<keyword evidence="7" id="KW-0547">Nucleotide-binding</keyword>
<evidence type="ECO:0000256" key="11">
    <source>
        <dbReference type="ARBA" id="ARBA00023012"/>
    </source>
</evidence>
<feature type="transmembrane region" description="Helical" evidence="13">
    <location>
        <begin position="403"/>
        <end position="424"/>
    </location>
</feature>
<dbReference type="Gene3D" id="3.30.450.40">
    <property type="match status" value="1"/>
</dbReference>
<dbReference type="PANTHER" id="PTHR45569:SF1">
    <property type="entry name" value="SENSOR PROTEIN KDPD"/>
    <property type="match status" value="1"/>
</dbReference>
<dbReference type="InterPro" id="IPR003661">
    <property type="entry name" value="HisK_dim/P_dom"/>
</dbReference>
<dbReference type="Pfam" id="PF00512">
    <property type="entry name" value="HisKA"/>
    <property type="match status" value="1"/>
</dbReference>
<dbReference type="GO" id="GO:0005886">
    <property type="term" value="C:plasma membrane"/>
    <property type="evidence" value="ECO:0007669"/>
    <property type="project" value="TreeGrafter"/>
</dbReference>
<dbReference type="InterPro" id="IPR027417">
    <property type="entry name" value="P-loop_NTPase"/>
</dbReference>
<keyword evidence="10 13" id="KW-1133">Transmembrane helix</keyword>
<dbReference type="SUPFAM" id="SSF55874">
    <property type="entry name" value="ATPase domain of HSP90 chaperone/DNA topoisomerase II/histidine kinase"/>
    <property type="match status" value="1"/>
</dbReference>
<dbReference type="SUPFAM" id="SSF52402">
    <property type="entry name" value="Adenine nucleotide alpha hydrolases-like"/>
    <property type="match status" value="1"/>
</dbReference>
<evidence type="ECO:0000256" key="1">
    <source>
        <dbReference type="ARBA" id="ARBA00000085"/>
    </source>
</evidence>
<dbReference type="RefSeq" id="WP_008912090.1">
    <property type="nucleotide sequence ID" value="NZ_KB233222.1"/>
</dbReference>
<dbReference type="InterPro" id="IPR003852">
    <property type="entry name" value="Sig_transdc_His_kinase_KdpD_N"/>
</dbReference>
<evidence type="ECO:0000256" key="6">
    <source>
        <dbReference type="ARBA" id="ARBA00022692"/>
    </source>
</evidence>
<dbReference type="OrthoDB" id="9806130at2"/>
<evidence type="ECO:0000256" key="9">
    <source>
        <dbReference type="ARBA" id="ARBA00022840"/>
    </source>
</evidence>
<evidence type="ECO:0000313" key="15">
    <source>
        <dbReference type="EMBL" id="EKT61704.1"/>
    </source>
</evidence>
<dbReference type="PATRIC" id="fig|1141662.3.peg.2113"/>
<dbReference type="SUPFAM" id="SSF47384">
    <property type="entry name" value="Homodimeric domain of signal transducing histidine kinase"/>
    <property type="match status" value="1"/>
</dbReference>
<evidence type="ECO:0000256" key="10">
    <source>
        <dbReference type="ARBA" id="ARBA00022989"/>
    </source>
</evidence>
<dbReference type="NCBIfam" id="NF007793">
    <property type="entry name" value="PRK10490.1"/>
    <property type="match status" value="1"/>
</dbReference>
<evidence type="ECO:0000256" key="3">
    <source>
        <dbReference type="ARBA" id="ARBA00012438"/>
    </source>
</evidence>
<evidence type="ECO:0000256" key="7">
    <source>
        <dbReference type="ARBA" id="ARBA00022741"/>
    </source>
</evidence>
<dbReference type="InterPro" id="IPR004358">
    <property type="entry name" value="Sig_transdc_His_kin-like_C"/>
</dbReference>
<dbReference type="InterPro" id="IPR025201">
    <property type="entry name" value="KdpD_TM"/>
</dbReference>
<keyword evidence="12 13" id="KW-0472">Membrane</keyword>
<dbReference type="PRINTS" id="PR00344">
    <property type="entry name" value="BCTRLSENSOR"/>
</dbReference>
<proteinExistence type="predicted"/>
<dbReference type="InterPro" id="IPR003018">
    <property type="entry name" value="GAF"/>
</dbReference>
<evidence type="ECO:0000259" key="14">
    <source>
        <dbReference type="PROSITE" id="PS50109"/>
    </source>
</evidence>
<feature type="transmembrane region" description="Helical" evidence="13">
    <location>
        <begin position="430"/>
        <end position="447"/>
    </location>
</feature>
<feature type="transmembrane region" description="Helical" evidence="13">
    <location>
        <begin position="454"/>
        <end position="473"/>
    </location>
</feature>